<evidence type="ECO:0000256" key="5">
    <source>
        <dbReference type="ARBA" id="ARBA00038388"/>
    </source>
</evidence>
<dbReference type="InterPro" id="IPR017871">
    <property type="entry name" value="ABC_transporter-like_CS"/>
</dbReference>
<protein>
    <submittedName>
        <fullName evidence="7">ABC-type lipoprotein export system ATPase subunit</fullName>
    </submittedName>
</protein>
<gene>
    <name evidence="7" type="ORF">HDE69_003088</name>
</gene>
<evidence type="ECO:0000256" key="2">
    <source>
        <dbReference type="ARBA" id="ARBA00022741"/>
    </source>
</evidence>
<keyword evidence="7" id="KW-0449">Lipoprotein</keyword>
<dbReference type="SMART" id="SM00382">
    <property type="entry name" value="AAA"/>
    <property type="match status" value="1"/>
</dbReference>
<dbReference type="GO" id="GO:0022857">
    <property type="term" value="F:transmembrane transporter activity"/>
    <property type="evidence" value="ECO:0007669"/>
    <property type="project" value="UniProtKB-ARBA"/>
</dbReference>
<evidence type="ECO:0000259" key="6">
    <source>
        <dbReference type="PROSITE" id="PS50893"/>
    </source>
</evidence>
<comment type="caution">
    <text evidence="7">The sequence shown here is derived from an EMBL/GenBank/DDBJ whole genome shotgun (WGS) entry which is preliminary data.</text>
</comment>
<feature type="domain" description="ABC transporter" evidence="6">
    <location>
        <begin position="2"/>
        <end position="227"/>
    </location>
</feature>
<dbReference type="SUPFAM" id="SSF52540">
    <property type="entry name" value="P-loop containing nucleoside triphosphate hydrolases"/>
    <property type="match status" value="1"/>
</dbReference>
<sequence>MIQLQNIEKYYANKGLKSYILRHVSTTIQQGEFVSIMGPSGAGKSTLLNILGMLEEPTYGSYEFMGENVVSLNERRRIELYRNHIGFVFQAYHLIDEMTVAENIEAPLLYKKVGSAERKSRVAEMLDRFNMVAKKDLFPNQLSGGQQQLVGIARALAAQPLIILADEPTGNLQSAQALQIMDLFKKLNEEENITIIQVTHSEINAGYGTRILHLLDGVISEDLQVVV</sequence>
<dbReference type="Gene3D" id="3.40.50.300">
    <property type="entry name" value="P-loop containing nucleotide triphosphate hydrolases"/>
    <property type="match status" value="1"/>
</dbReference>
<dbReference type="EMBL" id="JACHCF010000007">
    <property type="protein sequence ID" value="MBB5622023.1"/>
    <property type="molecule type" value="Genomic_DNA"/>
</dbReference>
<dbReference type="PANTHER" id="PTHR42798">
    <property type="entry name" value="LIPOPROTEIN-RELEASING SYSTEM ATP-BINDING PROTEIN LOLD"/>
    <property type="match status" value="1"/>
</dbReference>
<dbReference type="AlphaFoldDB" id="A0A7W8YUJ1"/>
<dbReference type="InterPro" id="IPR027417">
    <property type="entry name" value="P-loop_NTPase"/>
</dbReference>
<dbReference type="Pfam" id="PF00005">
    <property type="entry name" value="ABC_tran"/>
    <property type="match status" value="1"/>
</dbReference>
<keyword evidence="2" id="KW-0547">Nucleotide-binding</keyword>
<dbReference type="FunFam" id="3.40.50.300:FF:000032">
    <property type="entry name" value="Export ABC transporter ATP-binding protein"/>
    <property type="match status" value="1"/>
</dbReference>
<comment type="similarity">
    <text evidence="5">Belongs to the ABC transporter superfamily. Macrolide exporter (TC 3.A.1.122) family.</text>
</comment>
<proteinExistence type="inferred from homology"/>
<dbReference type="InterPro" id="IPR003593">
    <property type="entry name" value="AAA+_ATPase"/>
</dbReference>
<keyword evidence="3" id="KW-0067">ATP-binding</keyword>
<dbReference type="PROSITE" id="PS00211">
    <property type="entry name" value="ABC_TRANSPORTER_1"/>
    <property type="match status" value="1"/>
</dbReference>
<dbReference type="PROSITE" id="PS50893">
    <property type="entry name" value="ABC_TRANSPORTER_2"/>
    <property type="match status" value="1"/>
</dbReference>
<dbReference type="Proteomes" id="UP000537718">
    <property type="component" value="Unassembled WGS sequence"/>
</dbReference>
<dbReference type="GO" id="GO:0098796">
    <property type="term" value="C:membrane protein complex"/>
    <property type="evidence" value="ECO:0007669"/>
    <property type="project" value="UniProtKB-ARBA"/>
</dbReference>
<organism evidence="7 8">
    <name type="scientific">Pedobacter cryoconitis</name>
    <dbReference type="NCBI Taxonomy" id="188932"/>
    <lineage>
        <taxon>Bacteria</taxon>
        <taxon>Pseudomonadati</taxon>
        <taxon>Bacteroidota</taxon>
        <taxon>Sphingobacteriia</taxon>
        <taxon>Sphingobacteriales</taxon>
        <taxon>Sphingobacteriaceae</taxon>
        <taxon>Pedobacter</taxon>
    </lineage>
</organism>
<evidence type="ECO:0000313" key="7">
    <source>
        <dbReference type="EMBL" id="MBB5622023.1"/>
    </source>
</evidence>
<dbReference type="GO" id="GO:0016887">
    <property type="term" value="F:ATP hydrolysis activity"/>
    <property type="evidence" value="ECO:0007669"/>
    <property type="project" value="InterPro"/>
</dbReference>
<name>A0A7W8YUJ1_9SPHI</name>
<reference evidence="7 8" key="1">
    <citation type="submission" date="2020-08" db="EMBL/GenBank/DDBJ databases">
        <title>Genomic Encyclopedia of Type Strains, Phase IV (KMG-V): Genome sequencing to study the core and pangenomes of soil and plant-associated prokaryotes.</title>
        <authorList>
            <person name="Whitman W."/>
        </authorList>
    </citation>
    <scope>NUCLEOTIDE SEQUENCE [LARGE SCALE GENOMIC DNA]</scope>
    <source>
        <strain evidence="7 8">MP7CTX6</strain>
    </source>
</reference>
<dbReference type="PANTHER" id="PTHR42798:SF6">
    <property type="entry name" value="CELL DIVISION ATP-BINDING PROTEIN FTSE"/>
    <property type="match status" value="1"/>
</dbReference>
<dbReference type="CDD" id="cd03255">
    <property type="entry name" value="ABC_MJ0796_LolCDE_FtsE"/>
    <property type="match status" value="1"/>
</dbReference>
<dbReference type="InterPro" id="IPR017911">
    <property type="entry name" value="MacB-like_ATP-bd"/>
</dbReference>
<evidence type="ECO:0000256" key="1">
    <source>
        <dbReference type="ARBA" id="ARBA00022448"/>
    </source>
</evidence>
<evidence type="ECO:0000256" key="4">
    <source>
        <dbReference type="ARBA" id="ARBA00022967"/>
    </source>
</evidence>
<accession>A0A7W8YUJ1</accession>
<dbReference type="InterPro" id="IPR003439">
    <property type="entry name" value="ABC_transporter-like_ATP-bd"/>
</dbReference>
<evidence type="ECO:0000313" key="8">
    <source>
        <dbReference type="Proteomes" id="UP000537718"/>
    </source>
</evidence>
<dbReference type="RefSeq" id="WP_183867970.1">
    <property type="nucleotide sequence ID" value="NZ_JACHCF010000007.1"/>
</dbReference>
<keyword evidence="4" id="KW-1278">Translocase</keyword>
<keyword evidence="1" id="KW-0813">Transport</keyword>
<dbReference type="GO" id="GO:0005524">
    <property type="term" value="F:ATP binding"/>
    <property type="evidence" value="ECO:0007669"/>
    <property type="project" value="UniProtKB-KW"/>
</dbReference>
<evidence type="ECO:0000256" key="3">
    <source>
        <dbReference type="ARBA" id="ARBA00022840"/>
    </source>
</evidence>